<keyword evidence="1" id="KW-0472">Membrane</keyword>
<feature type="transmembrane region" description="Helical" evidence="1">
    <location>
        <begin position="39"/>
        <end position="57"/>
    </location>
</feature>
<reference evidence="3 4" key="1">
    <citation type="submission" date="2023-07" db="EMBL/GenBank/DDBJ databases">
        <title>Sequencing the genomes of 1000 actinobacteria strains.</title>
        <authorList>
            <person name="Klenk H.-P."/>
        </authorList>
    </citation>
    <scope>NUCLEOTIDE SEQUENCE [LARGE SCALE GENOMIC DNA]</scope>
    <source>
        <strain evidence="3 4">GD13</strain>
    </source>
</reference>
<dbReference type="RefSeq" id="WP_181641453.1">
    <property type="nucleotide sequence ID" value="NZ_CCXJ01000037.1"/>
</dbReference>
<feature type="domain" description="Low molecular weight protein antigen 6 PH" evidence="2">
    <location>
        <begin position="59"/>
        <end position="112"/>
    </location>
</feature>
<dbReference type="Pfam" id="PF10756">
    <property type="entry name" value="bPH_6"/>
    <property type="match status" value="1"/>
</dbReference>
<organism evidence="3 4">
    <name type="scientific">Nocardioides massiliensis</name>
    <dbReference type="NCBI Taxonomy" id="1325935"/>
    <lineage>
        <taxon>Bacteria</taxon>
        <taxon>Bacillati</taxon>
        <taxon>Actinomycetota</taxon>
        <taxon>Actinomycetes</taxon>
        <taxon>Propionibacteriales</taxon>
        <taxon>Nocardioidaceae</taxon>
        <taxon>Nocardioides</taxon>
    </lineage>
</organism>
<gene>
    <name evidence="3" type="ORF">J2S59_002388</name>
</gene>
<evidence type="ECO:0000313" key="4">
    <source>
        <dbReference type="Proteomes" id="UP001240447"/>
    </source>
</evidence>
<accession>A0ABT9NQ81</accession>
<feature type="transmembrane region" description="Helical" evidence="1">
    <location>
        <begin position="14"/>
        <end position="32"/>
    </location>
</feature>
<name>A0ABT9NQ81_9ACTN</name>
<keyword evidence="1" id="KW-0812">Transmembrane</keyword>
<evidence type="ECO:0000259" key="2">
    <source>
        <dbReference type="Pfam" id="PF10756"/>
    </source>
</evidence>
<keyword evidence="1" id="KW-1133">Transmembrane helix</keyword>
<feature type="transmembrane region" description="Helical" evidence="1">
    <location>
        <begin position="157"/>
        <end position="176"/>
    </location>
</feature>
<dbReference type="InterPro" id="IPR019692">
    <property type="entry name" value="CFP-6_PH"/>
</dbReference>
<sequence length="177" mass="19183">MAYVQTYRSGWSRFLAFAAIALAVAFAVSLLIAGDARGVLRWTPALLLLAVGGWLAYGRPLVQVDEDGVTLQNVLQRVVVPWPALVEIDSRYGLRLETTDGKRWSAWAVPAPVGVQRARGQETEAALLVRQRWDQLRGRGEIPARPDAQVVAQPDPVALATIGALAVATPLALLLLR</sequence>
<evidence type="ECO:0000313" key="3">
    <source>
        <dbReference type="EMBL" id="MDP9822579.1"/>
    </source>
</evidence>
<proteinExistence type="predicted"/>
<dbReference type="EMBL" id="JAUSQM010000001">
    <property type="protein sequence ID" value="MDP9822579.1"/>
    <property type="molecule type" value="Genomic_DNA"/>
</dbReference>
<evidence type="ECO:0000256" key="1">
    <source>
        <dbReference type="SAM" id="Phobius"/>
    </source>
</evidence>
<dbReference type="Proteomes" id="UP001240447">
    <property type="component" value="Unassembled WGS sequence"/>
</dbReference>
<comment type="caution">
    <text evidence="3">The sequence shown here is derived from an EMBL/GenBank/DDBJ whole genome shotgun (WGS) entry which is preliminary data.</text>
</comment>
<keyword evidence="4" id="KW-1185">Reference proteome</keyword>
<protein>
    <recommendedName>
        <fullName evidence="2">Low molecular weight protein antigen 6 PH domain-containing protein</fullName>
    </recommendedName>
</protein>